<name>A0A183D8P8_9BILA</name>
<reference evidence="2" key="1">
    <citation type="submission" date="2016-06" db="UniProtKB">
        <authorList>
            <consortium name="WormBaseParasite"/>
        </authorList>
    </citation>
    <scope>IDENTIFICATION</scope>
</reference>
<organism evidence="2">
    <name type="scientific">Gongylonema pulchrum</name>
    <dbReference type="NCBI Taxonomy" id="637853"/>
    <lineage>
        <taxon>Eukaryota</taxon>
        <taxon>Metazoa</taxon>
        <taxon>Ecdysozoa</taxon>
        <taxon>Nematoda</taxon>
        <taxon>Chromadorea</taxon>
        <taxon>Rhabditida</taxon>
        <taxon>Spirurina</taxon>
        <taxon>Spiruromorpha</taxon>
        <taxon>Spiruroidea</taxon>
        <taxon>Gongylonematidae</taxon>
        <taxon>Gongylonema</taxon>
    </lineage>
</organism>
<evidence type="ECO:0000256" key="1">
    <source>
        <dbReference type="SAM" id="MobiDB-lite"/>
    </source>
</evidence>
<dbReference type="AlphaFoldDB" id="A0A183D8P8"/>
<sequence length="115" mass="13182">LLTGELVLGEKQRVPQNRVKRYWSETRPFELDYPNFDDDKAEEEHYREELKNIEIPMIKNLVIRFTYVPRRSPTTTLPPEPEDTEAPDKETTDAKNATGTTTTTKAGTGEADKKA</sequence>
<dbReference type="WBParaSite" id="GPUH_0000509601-mRNA-1">
    <property type="protein sequence ID" value="GPUH_0000509601-mRNA-1"/>
    <property type="gene ID" value="GPUH_0000509601"/>
</dbReference>
<evidence type="ECO:0000313" key="2">
    <source>
        <dbReference type="WBParaSite" id="GPUH_0000509601-mRNA-1"/>
    </source>
</evidence>
<protein>
    <submittedName>
        <fullName evidence="2">PAZ domain-containing protein</fullName>
    </submittedName>
</protein>
<feature type="compositionally biased region" description="Low complexity" evidence="1">
    <location>
        <begin position="94"/>
        <end position="109"/>
    </location>
</feature>
<accession>A0A183D8P8</accession>
<proteinExistence type="predicted"/>
<feature type="region of interest" description="Disordered" evidence="1">
    <location>
        <begin position="70"/>
        <end position="115"/>
    </location>
</feature>